<keyword evidence="1" id="KW-0732">Signal</keyword>
<organism evidence="4 5">
    <name type="scientific">Sporosarcina psychrophila</name>
    <name type="common">Bacillus psychrophilus</name>
    <dbReference type="NCBI Taxonomy" id="1476"/>
    <lineage>
        <taxon>Bacteria</taxon>
        <taxon>Bacillati</taxon>
        <taxon>Bacillota</taxon>
        <taxon>Bacilli</taxon>
        <taxon>Bacillales</taxon>
        <taxon>Caryophanaceae</taxon>
        <taxon>Sporosarcina</taxon>
    </lineage>
</organism>
<dbReference type="Proteomes" id="UP001549104">
    <property type="component" value="Unassembled WGS sequence"/>
</dbReference>
<keyword evidence="4" id="KW-0378">Hydrolase</keyword>
<gene>
    <name evidence="4" type="ORF">ABIC55_003130</name>
</gene>
<feature type="chain" id="PRO_5047301092" evidence="1">
    <location>
        <begin position="21"/>
        <end position="441"/>
    </location>
</feature>
<name>A0ABV2KAB8_SPOPS</name>
<accession>A0ABV2KAB8</accession>
<dbReference type="EC" id="3.4.11.6" evidence="4"/>
<comment type="caution">
    <text evidence="4">The sequence shown here is derived from an EMBL/GenBank/DDBJ whole genome shotgun (WGS) entry which is preliminary data.</text>
</comment>
<dbReference type="InterPro" id="IPR003137">
    <property type="entry name" value="PA_domain"/>
</dbReference>
<dbReference type="Pfam" id="PF02225">
    <property type="entry name" value="PA"/>
    <property type="match status" value="1"/>
</dbReference>
<keyword evidence="4" id="KW-0031">Aminopeptidase</keyword>
<evidence type="ECO:0000259" key="3">
    <source>
        <dbReference type="Pfam" id="PF04389"/>
    </source>
</evidence>
<feature type="domain" description="PA" evidence="2">
    <location>
        <begin position="128"/>
        <end position="212"/>
    </location>
</feature>
<evidence type="ECO:0000313" key="5">
    <source>
        <dbReference type="Proteomes" id="UP001549104"/>
    </source>
</evidence>
<dbReference type="Gene3D" id="3.40.630.10">
    <property type="entry name" value="Zn peptidases"/>
    <property type="match status" value="1"/>
</dbReference>
<proteinExistence type="predicted"/>
<dbReference type="InterPro" id="IPR007484">
    <property type="entry name" value="Peptidase_M28"/>
</dbReference>
<keyword evidence="4" id="KW-0645">Protease</keyword>
<dbReference type="PANTHER" id="PTHR12147">
    <property type="entry name" value="METALLOPEPTIDASE M28 FAMILY MEMBER"/>
    <property type="match status" value="1"/>
</dbReference>
<keyword evidence="5" id="KW-1185">Reference proteome</keyword>
<evidence type="ECO:0000256" key="1">
    <source>
        <dbReference type="SAM" id="SignalP"/>
    </source>
</evidence>
<dbReference type="InterPro" id="IPR045175">
    <property type="entry name" value="M28_fam"/>
</dbReference>
<dbReference type="GO" id="GO:0004177">
    <property type="term" value="F:aminopeptidase activity"/>
    <property type="evidence" value="ECO:0007669"/>
    <property type="project" value="UniProtKB-KW"/>
</dbReference>
<dbReference type="SUPFAM" id="SSF52025">
    <property type="entry name" value="PA domain"/>
    <property type="match status" value="1"/>
</dbReference>
<feature type="signal peptide" evidence="1">
    <location>
        <begin position="1"/>
        <end position="20"/>
    </location>
</feature>
<dbReference type="EMBL" id="JBEPME010000004">
    <property type="protein sequence ID" value="MET3658033.1"/>
    <property type="molecule type" value="Genomic_DNA"/>
</dbReference>
<dbReference type="Pfam" id="PF04389">
    <property type="entry name" value="Peptidase_M28"/>
    <property type="match status" value="1"/>
</dbReference>
<evidence type="ECO:0000313" key="4">
    <source>
        <dbReference type="EMBL" id="MET3658033.1"/>
    </source>
</evidence>
<feature type="domain" description="Peptidase M28" evidence="3">
    <location>
        <begin position="240"/>
        <end position="426"/>
    </location>
</feature>
<dbReference type="SUPFAM" id="SSF53187">
    <property type="entry name" value="Zn-dependent exopeptidases"/>
    <property type="match status" value="1"/>
</dbReference>
<sequence length="441" mass="47970">MTRKKMLFPFLLLISILMTACSASSSGVEGPEFDKAQTEFIQELSVENIFSSLSELTKNPRVAGTSSEMQAAAFLTAQLKSEGYEVEVQPFDFERYVIPESHGLVVEGFPGPLSPAPFQYSVDGNVDGQLIDAGYGLKKDYKKIDVKGKIALVAVDKTAFYELVLFASEAGAKAILLYFPDELEIDNWTLGREHFKDFIPALALTYDEGTKLVEFVKNGTPVSAAVKIKGARIDKAASQNLIATKHPTSETDDDIILIGAHYDSVDKAPGASDNASGTAVVLELARMFKTVPTNKEIRFLFFGAEEEGLHGSEKYVSTLTKDEIKRSAAMFNLDMVGSADAGDLAIQTIDGSDNVVTKAASKANEALNGDPIETDFGDRSDHTPFHNAGIDAALFIYDPVEEWYHTPEDTIEKLSKARLVNVAKIVGTSIFELTFSGTTKE</sequence>
<dbReference type="RefSeq" id="WP_354313715.1">
    <property type="nucleotide sequence ID" value="NZ_JBEPME010000004.1"/>
</dbReference>
<dbReference type="EC" id="3.4.11.10" evidence="4"/>
<evidence type="ECO:0000259" key="2">
    <source>
        <dbReference type="Pfam" id="PF02225"/>
    </source>
</evidence>
<dbReference type="InterPro" id="IPR046450">
    <property type="entry name" value="PA_dom_sf"/>
</dbReference>
<dbReference type="PROSITE" id="PS51257">
    <property type="entry name" value="PROKAR_LIPOPROTEIN"/>
    <property type="match status" value="1"/>
</dbReference>
<reference evidence="4 5" key="1">
    <citation type="submission" date="2024-06" db="EMBL/GenBank/DDBJ databases">
        <title>Sorghum-associated microbial communities from plants grown in Nebraska, USA.</title>
        <authorList>
            <person name="Schachtman D."/>
        </authorList>
    </citation>
    <scope>NUCLEOTIDE SEQUENCE [LARGE SCALE GENOMIC DNA]</scope>
    <source>
        <strain evidence="4 5">1288</strain>
    </source>
</reference>
<dbReference type="PANTHER" id="PTHR12147:SF26">
    <property type="entry name" value="PEPTIDASE M28 DOMAIN-CONTAINING PROTEIN"/>
    <property type="match status" value="1"/>
</dbReference>
<protein>
    <submittedName>
        <fullName evidence="4">Aminopeptidase YwaD</fullName>
        <ecNumber evidence="4">3.4.11.10</ecNumber>
        <ecNumber evidence="4">3.4.11.6</ecNumber>
    </submittedName>
</protein>
<dbReference type="Gene3D" id="3.50.30.30">
    <property type="match status" value="1"/>
</dbReference>